<dbReference type="VEuPathDB" id="HostDB:ENSMUSG00000078958"/>
<evidence type="ECO:0000313" key="1">
    <source>
        <dbReference type="Ensembl" id="ENSMUSP00000138791.2"/>
    </source>
</evidence>
<dbReference type="Proteomes" id="UP000000589">
    <property type="component" value="Chromosome 13"/>
</dbReference>
<protein>
    <submittedName>
        <fullName evidence="1">ATPase, H+ transporting, lysosomal accessory protein 1-like</fullName>
    </submittedName>
</protein>
<dbReference type="AGR" id="MGI:3648665"/>
<dbReference type="GeneTree" id="ENSGT00940000158156"/>
<sequence length="35" mass="3979">MGRKLLFSFSLLFLCMVFSVSLDQILARKNVGSKE</sequence>
<organism evidence="1 3">
    <name type="scientific">Mus musculus</name>
    <name type="common">Mouse</name>
    <dbReference type="NCBI Taxonomy" id="10090"/>
    <lineage>
        <taxon>Eukaryota</taxon>
        <taxon>Metazoa</taxon>
        <taxon>Chordata</taxon>
        <taxon>Craniata</taxon>
        <taxon>Vertebrata</taxon>
        <taxon>Euteleostomi</taxon>
        <taxon>Mammalia</taxon>
        <taxon>Eutheria</taxon>
        <taxon>Euarchontoglires</taxon>
        <taxon>Glires</taxon>
        <taxon>Rodentia</taxon>
        <taxon>Myomorpha</taxon>
        <taxon>Muroidea</taxon>
        <taxon>Muridae</taxon>
        <taxon>Murinae</taxon>
        <taxon>Mus</taxon>
        <taxon>Mus</taxon>
    </lineage>
</organism>
<keyword evidence="3" id="KW-1185">Reference proteome</keyword>
<dbReference type="OrthoDB" id="9442153at2759"/>
<evidence type="ECO:0000313" key="2">
    <source>
        <dbReference type="MGI" id="MGI:3648665"/>
    </source>
</evidence>
<proteinExistence type="predicted"/>
<reference evidence="1 3" key="1">
    <citation type="journal article" date="2009" name="PLoS Biol.">
        <title>Lineage-specific biology revealed by a finished genome assembly of the mouse.</title>
        <authorList>
            <consortium name="Mouse Genome Sequencing Consortium"/>
            <person name="Church D.M."/>
            <person name="Goodstadt L."/>
            <person name="Hillier L.W."/>
            <person name="Zody M.C."/>
            <person name="Goldstein S."/>
            <person name="She X."/>
            <person name="Bult C.J."/>
            <person name="Agarwala R."/>
            <person name="Cherry J.L."/>
            <person name="DiCuccio M."/>
            <person name="Hlavina W."/>
            <person name="Kapustin Y."/>
            <person name="Meric P."/>
            <person name="Maglott D."/>
            <person name="Birtle Z."/>
            <person name="Marques A.C."/>
            <person name="Graves T."/>
            <person name="Zhou S."/>
            <person name="Teague B."/>
            <person name="Potamousis K."/>
            <person name="Churas C."/>
            <person name="Place M."/>
            <person name="Herschleb J."/>
            <person name="Runnheim R."/>
            <person name="Forrest D."/>
            <person name="Amos-Landgraf J."/>
            <person name="Schwartz D.C."/>
            <person name="Cheng Z."/>
            <person name="Lindblad-Toh K."/>
            <person name="Eichler E.E."/>
            <person name="Ponting C.P."/>
        </authorList>
    </citation>
    <scope>NUCLEOTIDE SEQUENCE [LARGE SCALE GENOMIC DNA]</scope>
    <source>
        <strain evidence="1 3">C57BL/6J</strain>
    </source>
</reference>
<name>S4R2U6_MOUSE</name>
<dbReference type="ExpressionAtlas" id="S4R2U6">
    <property type="expression patterns" value="baseline and differential"/>
</dbReference>
<reference evidence="1" key="4">
    <citation type="submission" date="2025-09" db="UniProtKB">
        <authorList>
            <consortium name="Ensembl"/>
        </authorList>
    </citation>
    <scope>IDENTIFICATION</scope>
    <source>
        <strain evidence="1">C57BL/6J</strain>
    </source>
</reference>
<accession>S4R2U6</accession>
<reference evidence="1 3" key="2">
    <citation type="journal article" date="2011" name="PLoS Biol.">
        <title>Modernizing reference genome assemblies.</title>
        <authorList>
            <person name="Church D.M."/>
            <person name="Schneider V.A."/>
            <person name="Graves T."/>
            <person name="Auger K."/>
            <person name="Cunningham F."/>
            <person name="Bouk N."/>
            <person name="Chen H.C."/>
            <person name="Agarwala R."/>
            <person name="McLaren W.M."/>
            <person name="Ritchie G.R."/>
            <person name="Albracht D."/>
            <person name="Kremitzki M."/>
            <person name="Rock S."/>
            <person name="Kotkiewicz H."/>
            <person name="Kremitzki C."/>
            <person name="Wollam A."/>
            <person name="Trani L."/>
            <person name="Fulton L."/>
            <person name="Fulton R."/>
            <person name="Matthews L."/>
            <person name="Whitehead S."/>
            <person name="Chow W."/>
            <person name="Torrance J."/>
            <person name="Dunn M."/>
            <person name="Harden G."/>
            <person name="Threadgold G."/>
            <person name="Wood J."/>
            <person name="Collins J."/>
            <person name="Heath P."/>
            <person name="Griffiths G."/>
            <person name="Pelan S."/>
            <person name="Grafham D."/>
            <person name="Eichler E.E."/>
            <person name="Weinstock G."/>
            <person name="Mardis E.R."/>
            <person name="Wilson R.K."/>
            <person name="Howe K."/>
            <person name="Flicek P."/>
            <person name="Hubbard T."/>
        </authorList>
    </citation>
    <scope>NUCLEOTIDE SEQUENCE [LARGE SCALE GENOMIC DNA]</scope>
    <source>
        <strain evidence="1 3">C57BL/6J</strain>
    </source>
</reference>
<evidence type="ECO:0000313" key="3">
    <source>
        <dbReference type="Proteomes" id="UP000000589"/>
    </source>
</evidence>
<dbReference type="MGI" id="MGI:3648665">
    <property type="gene designation" value="Atp6ap1l"/>
</dbReference>
<dbReference type="Bgee" id="ENSMUSG00000078958">
    <property type="expression patterns" value="Expressed in spermatid and 44 other cell types or tissues"/>
</dbReference>
<reference evidence="1" key="3">
    <citation type="submission" date="2025-08" db="UniProtKB">
        <authorList>
            <consortium name="Ensembl"/>
        </authorList>
    </citation>
    <scope>IDENTIFICATION</scope>
    <source>
        <strain evidence="1">C57BL/6J</strain>
    </source>
</reference>
<dbReference type="HOGENOM" id="CLU_3368328_0_0_1"/>
<gene>
    <name evidence="1 2" type="primary">Atp6ap1l</name>
</gene>
<dbReference type="Ensembl" id="ENSMUST00000182446.2">
    <property type="protein sequence ID" value="ENSMUSP00000138791.2"/>
    <property type="gene ID" value="ENSMUSG00000078958.10"/>
</dbReference>
<dbReference type="AlphaFoldDB" id="S4R2U6"/>